<reference evidence="1" key="1">
    <citation type="submission" date="2020-08" db="EMBL/GenBank/DDBJ databases">
        <title>Genome sequencing and assembly of the red palm weevil Rhynchophorus ferrugineus.</title>
        <authorList>
            <person name="Dias G.B."/>
            <person name="Bergman C.M."/>
            <person name="Manee M."/>
        </authorList>
    </citation>
    <scope>NUCLEOTIDE SEQUENCE</scope>
    <source>
        <strain evidence="1">AA-2017</strain>
        <tissue evidence="1">Whole larva</tissue>
    </source>
</reference>
<dbReference type="Proteomes" id="UP000625711">
    <property type="component" value="Unassembled WGS sequence"/>
</dbReference>
<accession>A0A834I182</accession>
<name>A0A834I182_RHYFE</name>
<proteinExistence type="predicted"/>
<dbReference type="AlphaFoldDB" id="A0A834I182"/>
<organism evidence="1 2">
    <name type="scientific">Rhynchophorus ferrugineus</name>
    <name type="common">Red palm weevil</name>
    <name type="synonym">Curculio ferrugineus</name>
    <dbReference type="NCBI Taxonomy" id="354439"/>
    <lineage>
        <taxon>Eukaryota</taxon>
        <taxon>Metazoa</taxon>
        <taxon>Ecdysozoa</taxon>
        <taxon>Arthropoda</taxon>
        <taxon>Hexapoda</taxon>
        <taxon>Insecta</taxon>
        <taxon>Pterygota</taxon>
        <taxon>Neoptera</taxon>
        <taxon>Endopterygota</taxon>
        <taxon>Coleoptera</taxon>
        <taxon>Polyphaga</taxon>
        <taxon>Cucujiformia</taxon>
        <taxon>Curculionidae</taxon>
        <taxon>Dryophthorinae</taxon>
        <taxon>Rhynchophorus</taxon>
    </lineage>
</organism>
<protein>
    <submittedName>
        <fullName evidence="1">Uncharacterized protein</fullName>
    </submittedName>
</protein>
<gene>
    <name evidence="1" type="ORF">GWI33_016044</name>
</gene>
<evidence type="ECO:0000313" key="1">
    <source>
        <dbReference type="EMBL" id="KAF7271084.1"/>
    </source>
</evidence>
<evidence type="ECO:0000313" key="2">
    <source>
        <dbReference type="Proteomes" id="UP000625711"/>
    </source>
</evidence>
<sequence length="155" mass="16563">MVAPPSGKHLRKKYPLKARYGAAPLGAAPPSGSRRILFAVFIKFSPSRPKRLRYANGPVARVRTSLTVPSAPPTLRACFSNFHPLSARDFCAHNPPRPPKNHQTILSGCQNSGGSGTGSNSSFVTIATCFPLPSSVPSNCRMPAMVKSTEMSSRS</sequence>
<keyword evidence="2" id="KW-1185">Reference proteome</keyword>
<dbReference type="EMBL" id="JAACXV010014020">
    <property type="protein sequence ID" value="KAF7271084.1"/>
    <property type="molecule type" value="Genomic_DNA"/>
</dbReference>
<comment type="caution">
    <text evidence="1">The sequence shown here is derived from an EMBL/GenBank/DDBJ whole genome shotgun (WGS) entry which is preliminary data.</text>
</comment>